<gene>
    <name evidence="10" type="ORF">SAMN02745941_01616</name>
</gene>
<keyword evidence="4 10" id="KW-0067">ATP-binding</keyword>
<accession>A0A1M5XTF4</accession>
<feature type="transmembrane region" description="Helical" evidence="7">
    <location>
        <begin position="244"/>
        <end position="266"/>
    </location>
</feature>
<dbReference type="GO" id="GO:0015421">
    <property type="term" value="F:ABC-type oligopeptide transporter activity"/>
    <property type="evidence" value="ECO:0007669"/>
    <property type="project" value="TreeGrafter"/>
</dbReference>
<keyword evidence="5 7" id="KW-1133">Transmembrane helix</keyword>
<reference evidence="10 11" key="1">
    <citation type="submission" date="2016-11" db="EMBL/GenBank/DDBJ databases">
        <authorList>
            <person name="Jaros S."/>
            <person name="Januszkiewicz K."/>
            <person name="Wedrychowicz H."/>
        </authorList>
    </citation>
    <scope>NUCLEOTIDE SEQUENCE [LARGE SCALE GENOMIC DNA]</scope>
    <source>
        <strain evidence="10 11">DSM 6191</strain>
    </source>
</reference>
<evidence type="ECO:0000256" key="3">
    <source>
        <dbReference type="ARBA" id="ARBA00022741"/>
    </source>
</evidence>
<dbReference type="Gene3D" id="1.20.1560.10">
    <property type="entry name" value="ABC transporter type 1, transmembrane domain"/>
    <property type="match status" value="1"/>
</dbReference>
<dbReference type="PROSITE" id="PS00211">
    <property type="entry name" value="ABC_TRANSPORTER_1"/>
    <property type="match status" value="1"/>
</dbReference>
<evidence type="ECO:0000259" key="9">
    <source>
        <dbReference type="PROSITE" id="PS50929"/>
    </source>
</evidence>
<dbReference type="InterPro" id="IPR017871">
    <property type="entry name" value="ABC_transporter-like_CS"/>
</dbReference>
<keyword evidence="3" id="KW-0547">Nucleotide-binding</keyword>
<dbReference type="InterPro" id="IPR036640">
    <property type="entry name" value="ABC1_TM_sf"/>
</dbReference>
<dbReference type="CDD" id="cd18549">
    <property type="entry name" value="ABC_6TM_YwjA_like"/>
    <property type="match status" value="1"/>
</dbReference>
<dbReference type="RefSeq" id="WP_073018466.1">
    <property type="nucleotide sequence ID" value="NZ_FQXU01000005.1"/>
</dbReference>
<feature type="transmembrane region" description="Helical" evidence="7">
    <location>
        <begin position="158"/>
        <end position="177"/>
    </location>
</feature>
<dbReference type="Pfam" id="PF00005">
    <property type="entry name" value="ABC_tran"/>
    <property type="match status" value="1"/>
</dbReference>
<dbReference type="Pfam" id="PF00664">
    <property type="entry name" value="ABC_membrane"/>
    <property type="match status" value="1"/>
</dbReference>
<dbReference type="PANTHER" id="PTHR43394">
    <property type="entry name" value="ATP-DEPENDENT PERMEASE MDL1, MITOCHONDRIAL"/>
    <property type="match status" value="1"/>
</dbReference>
<keyword evidence="2 7" id="KW-0812">Transmembrane</keyword>
<evidence type="ECO:0000256" key="4">
    <source>
        <dbReference type="ARBA" id="ARBA00022840"/>
    </source>
</evidence>
<comment type="subcellular location">
    <subcellularLocation>
        <location evidence="1">Cell membrane</location>
        <topology evidence="1">Multi-pass membrane protein</topology>
    </subcellularLocation>
</comment>
<feature type="domain" description="ABC transporter" evidence="8">
    <location>
        <begin position="335"/>
        <end position="570"/>
    </location>
</feature>
<evidence type="ECO:0000256" key="7">
    <source>
        <dbReference type="SAM" id="Phobius"/>
    </source>
</evidence>
<dbReference type="PROSITE" id="PS50893">
    <property type="entry name" value="ABC_TRANSPORTER_2"/>
    <property type="match status" value="1"/>
</dbReference>
<dbReference type="InterPro" id="IPR003439">
    <property type="entry name" value="ABC_transporter-like_ATP-bd"/>
</dbReference>
<dbReference type="PROSITE" id="PS50929">
    <property type="entry name" value="ABC_TM1F"/>
    <property type="match status" value="1"/>
</dbReference>
<protein>
    <submittedName>
        <fullName evidence="10">ATP-binding cassette, subfamily B</fullName>
    </submittedName>
</protein>
<keyword evidence="6 7" id="KW-0472">Membrane</keyword>
<evidence type="ECO:0000256" key="5">
    <source>
        <dbReference type="ARBA" id="ARBA00022989"/>
    </source>
</evidence>
<dbReference type="PANTHER" id="PTHR43394:SF1">
    <property type="entry name" value="ATP-BINDING CASSETTE SUB-FAMILY B MEMBER 10, MITOCHONDRIAL"/>
    <property type="match status" value="1"/>
</dbReference>
<evidence type="ECO:0000256" key="2">
    <source>
        <dbReference type="ARBA" id="ARBA00022692"/>
    </source>
</evidence>
<dbReference type="SUPFAM" id="SSF52540">
    <property type="entry name" value="P-loop containing nucleoside triphosphate hydrolases"/>
    <property type="match status" value="1"/>
</dbReference>
<dbReference type="InterPro" id="IPR011527">
    <property type="entry name" value="ABC1_TM_dom"/>
</dbReference>
<proteinExistence type="predicted"/>
<evidence type="ECO:0000313" key="11">
    <source>
        <dbReference type="Proteomes" id="UP000184241"/>
    </source>
</evidence>
<dbReference type="InterPro" id="IPR027417">
    <property type="entry name" value="P-loop_NTPase"/>
</dbReference>
<dbReference type="FunFam" id="3.40.50.300:FF:000218">
    <property type="entry name" value="Multidrug ABC transporter ATP-binding protein"/>
    <property type="match status" value="1"/>
</dbReference>
<dbReference type="InterPro" id="IPR039421">
    <property type="entry name" value="Type_1_exporter"/>
</dbReference>
<evidence type="ECO:0000256" key="1">
    <source>
        <dbReference type="ARBA" id="ARBA00004651"/>
    </source>
</evidence>
<dbReference type="Gene3D" id="3.40.50.300">
    <property type="entry name" value="P-loop containing nucleotide triphosphate hydrolases"/>
    <property type="match status" value="1"/>
</dbReference>
<organism evidence="10 11">
    <name type="scientific">Clostridium intestinale DSM 6191</name>
    <dbReference type="NCBI Taxonomy" id="1121320"/>
    <lineage>
        <taxon>Bacteria</taxon>
        <taxon>Bacillati</taxon>
        <taxon>Bacillota</taxon>
        <taxon>Clostridia</taxon>
        <taxon>Eubacteriales</taxon>
        <taxon>Clostridiaceae</taxon>
        <taxon>Clostridium</taxon>
    </lineage>
</organism>
<evidence type="ECO:0000313" key="10">
    <source>
        <dbReference type="EMBL" id="SHI02798.1"/>
    </source>
</evidence>
<dbReference type="Proteomes" id="UP000184241">
    <property type="component" value="Unassembled WGS sequence"/>
</dbReference>
<feature type="transmembrane region" description="Helical" evidence="7">
    <location>
        <begin position="55"/>
        <end position="76"/>
    </location>
</feature>
<evidence type="ECO:0000259" key="8">
    <source>
        <dbReference type="PROSITE" id="PS50893"/>
    </source>
</evidence>
<dbReference type="SMART" id="SM00382">
    <property type="entry name" value="AAA"/>
    <property type="match status" value="1"/>
</dbReference>
<feature type="transmembrane region" description="Helical" evidence="7">
    <location>
        <begin position="136"/>
        <end position="152"/>
    </location>
</feature>
<dbReference type="FunFam" id="1.20.1560.10:FF:000053">
    <property type="entry name" value="Multidrug ABC transporter ATP-binding protein"/>
    <property type="match status" value="1"/>
</dbReference>
<dbReference type="GO" id="GO:0005524">
    <property type="term" value="F:ATP binding"/>
    <property type="evidence" value="ECO:0007669"/>
    <property type="project" value="UniProtKB-KW"/>
</dbReference>
<feature type="domain" description="ABC transmembrane type-1" evidence="9">
    <location>
        <begin position="19"/>
        <end position="301"/>
    </location>
</feature>
<dbReference type="AlphaFoldDB" id="A0A1M5XTF4"/>
<feature type="transmembrane region" description="Helical" evidence="7">
    <location>
        <begin position="12"/>
        <end position="35"/>
    </location>
</feature>
<name>A0A1M5XTF4_9CLOT</name>
<evidence type="ECO:0000256" key="6">
    <source>
        <dbReference type="ARBA" id="ARBA00023136"/>
    </source>
</evidence>
<dbReference type="SUPFAM" id="SSF90123">
    <property type="entry name" value="ABC transporter transmembrane region"/>
    <property type="match status" value="1"/>
</dbReference>
<dbReference type="EMBL" id="FQXU01000005">
    <property type="protein sequence ID" value="SHI02798.1"/>
    <property type="molecule type" value="Genomic_DNA"/>
</dbReference>
<dbReference type="InterPro" id="IPR003593">
    <property type="entry name" value="AAA+_ATPase"/>
</dbReference>
<sequence length="573" mass="64222">MILLRKFFSYYLPYKNLFIIDFSCAILSALLELIFPLAISNVLDNQLPKGDWMVILYSCLGLLAIYTFSAFLNYVVTYWGHKLGISIEADMRKQLFEKIQKLSFNFFDNNKTGHLLSRMTNELMDIGEIAHHGPEDIFIAIMTLLGAFGIMVHTNWKLALLTFLIIPIMSYLSIFFNRKMAKAFEQMFKDIGNYNSGVENNILGMKVVQAFSNENYEIEKFSEHNHQFFLTKCVAYGIMAWNSAISFILTKLVHIFVLVCGTWFVINGEMSNGDFVAFVMLSNVFLGPIKQISATIESYPKGITSFKRYIELLETEPDVKEMPGAKEVEIAYGNITYDNVTFTYEGKEGKVLENISLKINQGETVALVGPSGTGKSTLTSLLPRFYDINDGKITIDGIDIKEMKLDSLRGGIGIVQQDVFLFDGTIRENVEYGKLGASEDEIWVALKQAQLDEYVSSLPDGLDTLVGERGAKLSGGQKQRISIARMFLKNPRILILDEATSSLDTQTEAAIQKALVDLSKGRTTIIIAHRLSTIKNADKIVVLEGSGIAELGTHEELINNHGVYKNLYEAQSA</sequence>
<dbReference type="GO" id="GO:0005886">
    <property type="term" value="C:plasma membrane"/>
    <property type="evidence" value="ECO:0007669"/>
    <property type="project" value="UniProtKB-SubCell"/>
</dbReference>
<dbReference type="GO" id="GO:0016887">
    <property type="term" value="F:ATP hydrolysis activity"/>
    <property type="evidence" value="ECO:0007669"/>
    <property type="project" value="InterPro"/>
</dbReference>